<keyword evidence="3 4" id="KW-0732">Signal</keyword>
<feature type="chain" id="PRO_5038923718" evidence="4">
    <location>
        <begin position="21"/>
        <end position="182"/>
    </location>
</feature>
<protein>
    <submittedName>
        <fullName evidence="6">Extracellular solute-binding protein (Family 5)</fullName>
    </submittedName>
</protein>
<reference evidence="7" key="1">
    <citation type="submission" date="2017-08" db="EMBL/GenBank/DDBJ databases">
        <authorList>
            <person name="Varghese N."/>
            <person name="Submissions S."/>
        </authorList>
    </citation>
    <scope>NUCLEOTIDE SEQUENCE [LARGE SCALE GENOMIC DNA]</scope>
    <source>
        <strain evidence="7">JC23</strain>
    </source>
</reference>
<dbReference type="Proteomes" id="UP000219252">
    <property type="component" value="Unassembled WGS sequence"/>
</dbReference>
<dbReference type="AlphaFoldDB" id="A0A285UHH1"/>
<keyword evidence="2" id="KW-0813">Transport</keyword>
<keyword evidence="7" id="KW-1185">Reference proteome</keyword>
<dbReference type="PROSITE" id="PS51257">
    <property type="entry name" value="PROKAR_LIPOPROTEIN"/>
    <property type="match status" value="1"/>
</dbReference>
<dbReference type="Pfam" id="PF00496">
    <property type="entry name" value="SBP_bac_5"/>
    <property type="match status" value="1"/>
</dbReference>
<dbReference type="GO" id="GO:1904680">
    <property type="term" value="F:peptide transmembrane transporter activity"/>
    <property type="evidence" value="ECO:0007669"/>
    <property type="project" value="TreeGrafter"/>
</dbReference>
<dbReference type="Gene3D" id="3.40.190.10">
    <property type="entry name" value="Periplasmic binding protein-like II"/>
    <property type="match status" value="1"/>
</dbReference>
<dbReference type="InterPro" id="IPR000914">
    <property type="entry name" value="SBP_5_dom"/>
</dbReference>
<dbReference type="EMBL" id="OBQC01000009">
    <property type="protein sequence ID" value="SOC40848.1"/>
    <property type="molecule type" value="Genomic_DNA"/>
</dbReference>
<evidence type="ECO:0000256" key="4">
    <source>
        <dbReference type="SAM" id="SignalP"/>
    </source>
</evidence>
<dbReference type="SUPFAM" id="SSF53850">
    <property type="entry name" value="Periplasmic binding protein-like II"/>
    <property type="match status" value="1"/>
</dbReference>
<dbReference type="InterPro" id="IPR039424">
    <property type="entry name" value="SBP_5"/>
</dbReference>
<feature type="signal peptide" evidence="4">
    <location>
        <begin position="1"/>
        <end position="20"/>
    </location>
</feature>
<gene>
    <name evidence="6" type="ORF">SAMN05877842_1096</name>
</gene>
<name>A0A285UHH1_9BACL</name>
<evidence type="ECO:0000259" key="5">
    <source>
        <dbReference type="Pfam" id="PF00496"/>
    </source>
</evidence>
<dbReference type="PANTHER" id="PTHR30290">
    <property type="entry name" value="PERIPLASMIC BINDING COMPONENT OF ABC TRANSPORTER"/>
    <property type="match status" value="1"/>
</dbReference>
<dbReference type="GO" id="GO:0015833">
    <property type="term" value="P:peptide transport"/>
    <property type="evidence" value="ECO:0007669"/>
    <property type="project" value="TreeGrafter"/>
</dbReference>
<evidence type="ECO:0000256" key="3">
    <source>
        <dbReference type="ARBA" id="ARBA00022729"/>
    </source>
</evidence>
<feature type="domain" description="Solute-binding protein family 5" evidence="5">
    <location>
        <begin position="87"/>
        <end position="178"/>
    </location>
</feature>
<comment type="similarity">
    <text evidence="1">Belongs to the bacterial solute-binding protein 5 family.</text>
</comment>
<evidence type="ECO:0000256" key="2">
    <source>
        <dbReference type="ARBA" id="ARBA00022448"/>
    </source>
</evidence>
<organism evidence="6 7">
    <name type="scientific">Ureibacillus acetophenoni</name>
    <dbReference type="NCBI Taxonomy" id="614649"/>
    <lineage>
        <taxon>Bacteria</taxon>
        <taxon>Bacillati</taxon>
        <taxon>Bacillota</taxon>
        <taxon>Bacilli</taxon>
        <taxon>Bacillales</taxon>
        <taxon>Caryophanaceae</taxon>
        <taxon>Ureibacillus</taxon>
    </lineage>
</organism>
<dbReference type="PANTHER" id="PTHR30290:SF9">
    <property type="entry name" value="OLIGOPEPTIDE-BINDING PROTEIN APPA"/>
    <property type="match status" value="1"/>
</dbReference>
<evidence type="ECO:0000313" key="7">
    <source>
        <dbReference type="Proteomes" id="UP000219252"/>
    </source>
</evidence>
<sequence length="182" mass="20145">MKKTYLIVIMAFLLVLSACSNNSEGTSTSTADNGKTTDQQSEKKVLVIANGNDMVSFDIHNHNNTSTEAIHVNMFDYLVRNTGDGFEGVLVESFENIDDTTWSFKLKEGVTFHDGSPLTAEDVKFSLERAAKDNTLLEHGSYKQIKEVVVKSELEFDIVTENPEPALLNRISRIGSGILPKN</sequence>
<evidence type="ECO:0000313" key="6">
    <source>
        <dbReference type="EMBL" id="SOC40848.1"/>
    </source>
</evidence>
<accession>A0A285UHH1</accession>
<evidence type="ECO:0000256" key="1">
    <source>
        <dbReference type="ARBA" id="ARBA00005695"/>
    </source>
</evidence>
<proteinExistence type="inferred from homology"/>